<dbReference type="SUPFAM" id="SSF51197">
    <property type="entry name" value="Clavaminate synthase-like"/>
    <property type="match status" value="1"/>
</dbReference>
<feature type="compositionally biased region" description="Gly residues" evidence="6">
    <location>
        <begin position="387"/>
        <end position="396"/>
    </location>
</feature>
<feature type="compositionally biased region" description="Low complexity" evidence="6">
    <location>
        <begin position="358"/>
        <end position="386"/>
    </location>
</feature>
<keyword evidence="2" id="KW-0479">Metal-binding</keyword>
<dbReference type="InterPro" id="IPR042098">
    <property type="entry name" value="TauD-like_sf"/>
</dbReference>
<evidence type="ECO:0000256" key="7">
    <source>
        <dbReference type="SAM" id="Phobius"/>
    </source>
</evidence>
<dbReference type="InterPro" id="IPR051323">
    <property type="entry name" value="AtsK-like"/>
</dbReference>
<feature type="domain" description="TauD/TfdA-like" evidence="8">
    <location>
        <begin position="80"/>
        <end position="343"/>
    </location>
</feature>
<evidence type="ECO:0000256" key="3">
    <source>
        <dbReference type="ARBA" id="ARBA00022964"/>
    </source>
</evidence>
<gene>
    <name evidence="9" type="ORF">HMN09_01340900</name>
</gene>
<dbReference type="GO" id="GO:0005737">
    <property type="term" value="C:cytoplasm"/>
    <property type="evidence" value="ECO:0007669"/>
    <property type="project" value="TreeGrafter"/>
</dbReference>
<feature type="compositionally biased region" description="Low complexity" evidence="6">
    <location>
        <begin position="442"/>
        <end position="488"/>
    </location>
</feature>
<feature type="compositionally biased region" description="Basic and acidic residues" evidence="6">
    <location>
        <begin position="19"/>
        <end position="32"/>
    </location>
</feature>
<dbReference type="GO" id="GO:0046872">
    <property type="term" value="F:metal ion binding"/>
    <property type="evidence" value="ECO:0007669"/>
    <property type="project" value="UniProtKB-KW"/>
</dbReference>
<comment type="similarity">
    <text evidence="1">Belongs to the TfdA dioxygenase family.</text>
</comment>
<dbReference type="GO" id="GO:0016706">
    <property type="term" value="F:2-oxoglutarate-dependent dioxygenase activity"/>
    <property type="evidence" value="ECO:0007669"/>
    <property type="project" value="TreeGrafter"/>
</dbReference>
<proteinExistence type="inferred from homology"/>
<feature type="region of interest" description="Disordered" evidence="6">
    <location>
        <begin position="1"/>
        <end position="32"/>
    </location>
</feature>
<evidence type="ECO:0000256" key="6">
    <source>
        <dbReference type="SAM" id="MobiDB-lite"/>
    </source>
</evidence>
<keyword evidence="10" id="KW-1185">Reference proteome</keyword>
<keyword evidence="7" id="KW-0812">Transmembrane</keyword>
<sequence length="719" mass="77205">MSATTTLTEPATAVPNGKTSDEKNPVEERPDEPYKYAHLMPVYSSDKYPPLEYFTHIDPGSRAIKHDNPQSFIDNANCVELTPEFGSDIRGINLATLKLDEKDQLALLVARRGVVVFRDQLDFIDRGAGFYTEWGRHFGRLHIHPTSGHPEGYPEIHLVYKDENSRFTLDGLTTTVWHSDFSFELQPPGLTTFFLLSQPKTGGDTLYSSQVLNFRKLSPVMKEFLRTLKATHSGFDSLRSTKGGVLRREPIESIHPVVRRHPVTGEEALYVNKQFTRRIMGMKKEESDLVLNFLYDHIARSGDHQARIKWEPNSMVLWDNRVTAHSAISDYGHLKARRHGARITPQAERPIAALASAGPSALSLSPNGPTSPTTTAGTTTTTTANDGGNGGNGANGGQQQQSSSSVTSAHGNGGNGQQTSSPTTSPVQQTTSSKVHTKEDPTSPTVPTTSPSQSTTATSSPTILHSSSIASKSSTAAAVEKTAKTTPTNTNGDDLATALGAAVTTAPASTVSASGPAVAASSSVNVGAVVGGIAGGLAALAIIYFVCMFLIRRKRARDDNFDALSFRKSAVMVNEDPFNPRPPTMIERHVNGHNVAPSISSMQGAGMAGAGAYSAHGHGSDEGHQYSEGQAAYEQPAYPSHQPLQPRQQYTFGQAYGQSYGQGAPEDGEYNGAYSEQPQAQDIYAAEAYAYPNDVVVSPGMHSQEMGHYQQAHDAYGGM</sequence>
<feature type="region of interest" description="Disordered" evidence="6">
    <location>
        <begin position="358"/>
        <end position="493"/>
    </location>
</feature>
<accession>A0A8H6VQ09</accession>
<evidence type="ECO:0000256" key="4">
    <source>
        <dbReference type="ARBA" id="ARBA00023002"/>
    </source>
</evidence>
<dbReference type="FunFam" id="3.60.130.10:FF:000003">
    <property type="entry name" value="Alpha-ketoglutarate-dependent taurine dioxygenase"/>
    <property type="match status" value="1"/>
</dbReference>
<keyword evidence="5" id="KW-0408">Iron</keyword>
<evidence type="ECO:0000256" key="2">
    <source>
        <dbReference type="ARBA" id="ARBA00022723"/>
    </source>
</evidence>
<protein>
    <submittedName>
        <fullName evidence="9">TauD-domain-containing protein</fullName>
    </submittedName>
</protein>
<name>A0A8H6VQ09_MYCCL</name>
<evidence type="ECO:0000313" key="9">
    <source>
        <dbReference type="EMBL" id="KAF7289469.1"/>
    </source>
</evidence>
<keyword evidence="7" id="KW-1133">Transmembrane helix</keyword>
<organism evidence="9 10">
    <name type="scientific">Mycena chlorophos</name>
    <name type="common">Agaric fungus</name>
    <name type="synonym">Agaricus chlorophos</name>
    <dbReference type="NCBI Taxonomy" id="658473"/>
    <lineage>
        <taxon>Eukaryota</taxon>
        <taxon>Fungi</taxon>
        <taxon>Dikarya</taxon>
        <taxon>Basidiomycota</taxon>
        <taxon>Agaricomycotina</taxon>
        <taxon>Agaricomycetes</taxon>
        <taxon>Agaricomycetidae</taxon>
        <taxon>Agaricales</taxon>
        <taxon>Marasmiineae</taxon>
        <taxon>Mycenaceae</taxon>
        <taxon>Mycena</taxon>
    </lineage>
</organism>
<feature type="transmembrane region" description="Helical" evidence="7">
    <location>
        <begin position="526"/>
        <end position="551"/>
    </location>
</feature>
<keyword evidence="4" id="KW-0560">Oxidoreductase</keyword>
<dbReference type="PANTHER" id="PTHR30468:SF28">
    <property type="entry name" value="ALPHA-KETOGLUTARATE-DEPENDENT TAURINE DIOXYGENASE (AFU_ORTHOLOGUE AFUA_8G02210)-RELATED"/>
    <property type="match status" value="1"/>
</dbReference>
<reference evidence="9" key="1">
    <citation type="submission" date="2020-05" db="EMBL/GenBank/DDBJ databases">
        <title>Mycena genomes resolve the evolution of fungal bioluminescence.</title>
        <authorList>
            <person name="Tsai I.J."/>
        </authorList>
    </citation>
    <scope>NUCLEOTIDE SEQUENCE</scope>
    <source>
        <strain evidence="9">110903Hualien_Pintung</strain>
    </source>
</reference>
<dbReference type="EMBL" id="JACAZE010000029">
    <property type="protein sequence ID" value="KAF7289469.1"/>
    <property type="molecule type" value="Genomic_DNA"/>
</dbReference>
<dbReference type="PANTHER" id="PTHR30468">
    <property type="entry name" value="ALPHA-KETOGLUTARATE-DEPENDENT SULFONATE DIOXYGENASE"/>
    <property type="match status" value="1"/>
</dbReference>
<evidence type="ECO:0000259" key="8">
    <source>
        <dbReference type="Pfam" id="PF02668"/>
    </source>
</evidence>
<feature type="compositionally biased region" description="Low complexity" evidence="6">
    <location>
        <begin position="417"/>
        <end position="433"/>
    </location>
</feature>
<feature type="compositionally biased region" description="Low complexity" evidence="6">
    <location>
        <begin position="397"/>
        <end position="409"/>
    </location>
</feature>
<dbReference type="Gene3D" id="3.60.130.10">
    <property type="entry name" value="Clavaminate synthase-like"/>
    <property type="match status" value="1"/>
</dbReference>
<dbReference type="AlphaFoldDB" id="A0A8H6VQ09"/>
<dbReference type="InterPro" id="IPR003819">
    <property type="entry name" value="TauD/TfdA-like"/>
</dbReference>
<dbReference type="Pfam" id="PF02668">
    <property type="entry name" value="TauD"/>
    <property type="match status" value="1"/>
</dbReference>
<keyword evidence="7" id="KW-0472">Membrane</keyword>
<comment type="caution">
    <text evidence="9">The sequence shown here is derived from an EMBL/GenBank/DDBJ whole genome shotgun (WGS) entry which is preliminary data.</text>
</comment>
<dbReference type="Proteomes" id="UP000613580">
    <property type="component" value="Unassembled WGS sequence"/>
</dbReference>
<evidence type="ECO:0000256" key="5">
    <source>
        <dbReference type="ARBA" id="ARBA00023004"/>
    </source>
</evidence>
<evidence type="ECO:0000256" key="1">
    <source>
        <dbReference type="ARBA" id="ARBA00005896"/>
    </source>
</evidence>
<dbReference type="OrthoDB" id="10257314at2759"/>
<keyword evidence="3" id="KW-0223">Dioxygenase</keyword>
<evidence type="ECO:0000313" key="10">
    <source>
        <dbReference type="Proteomes" id="UP000613580"/>
    </source>
</evidence>